<accession>A0A9J7APD6</accession>
<dbReference type="GO" id="GO:0022857">
    <property type="term" value="F:transmembrane transporter activity"/>
    <property type="evidence" value="ECO:0007669"/>
    <property type="project" value="InterPro"/>
</dbReference>
<evidence type="ECO:0000256" key="4">
    <source>
        <dbReference type="ARBA" id="ARBA00022475"/>
    </source>
</evidence>
<feature type="transmembrane region" description="Helical" evidence="8">
    <location>
        <begin position="297"/>
        <end position="316"/>
    </location>
</feature>
<organism evidence="9 10">
    <name type="scientific">Nisaea acidiphila</name>
    <dbReference type="NCBI Taxonomy" id="1862145"/>
    <lineage>
        <taxon>Bacteria</taxon>
        <taxon>Pseudomonadati</taxon>
        <taxon>Pseudomonadota</taxon>
        <taxon>Alphaproteobacteria</taxon>
        <taxon>Rhodospirillales</taxon>
        <taxon>Thalassobaculaceae</taxon>
        <taxon>Nisaea</taxon>
    </lineage>
</organism>
<dbReference type="FunFam" id="1.10.3470.10:FF:000001">
    <property type="entry name" value="Vitamin B12 ABC transporter permease BtuC"/>
    <property type="match status" value="1"/>
</dbReference>
<evidence type="ECO:0000256" key="3">
    <source>
        <dbReference type="ARBA" id="ARBA00022448"/>
    </source>
</evidence>
<dbReference type="GO" id="GO:0005886">
    <property type="term" value="C:plasma membrane"/>
    <property type="evidence" value="ECO:0007669"/>
    <property type="project" value="UniProtKB-SubCell"/>
</dbReference>
<dbReference type="PANTHER" id="PTHR30472">
    <property type="entry name" value="FERRIC ENTEROBACTIN TRANSPORT SYSTEM PERMEASE PROTEIN"/>
    <property type="match status" value="1"/>
</dbReference>
<dbReference type="SUPFAM" id="SSF81345">
    <property type="entry name" value="ABC transporter involved in vitamin B12 uptake, BtuC"/>
    <property type="match status" value="1"/>
</dbReference>
<feature type="transmembrane region" description="Helical" evidence="8">
    <location>
        <begin position="104"/>
        <end position="124"/>
    </location>
</feature>
<dbReference type="EMBL" id="CP102480">
    <property type="protein sequence ID" value="UUX49022.1"/>
    <property type="molecule type" value="Genomic_DNA"/>
</dbReference>
<dbReference type="CDD" id="cd06550">
    <property type="entry name" value="TM_ABC_iron-siderophores_like"/>
    <property type="match status" value="1"/>
</dbReference>
<dbReference type="Gene3D" id="1.10.3470.10">
    <property type="entry name" value="ABC transporter involved in vitamin B12 uptake, BtuC"/>
    <property type="match status" value="1"/>
</dbReference>
<dbReference type="KEGG" id="naci:NUH88_16655"/>
<dbReference type="GO" id="GO:0033214">
    <property type="term" value="P:siderophore-iron import into cell"/>
    <property type="evidence" value="ECO:0007669"/>
    <property type="project" value="TreeGrafter"/>
</dbReference>
<name>A0A9J7APD6_9PROT</name>
<evidence type="ECO:0000313" key="9">
    <source>
        <dbReference type="EMBL" id="UUX49022.1"/>
    </source>
</evidence>
<protein>
    <submittedName>
        <fullName evidence="9">Iron ABC transporter permease</fullName>
    </submittedName>
</protein>
<keyword evidence="5 8" id="KW-0812">Transmembrane</keyword>
<dbReference type="AlphaFoldDB" id="A0A9J7APD6"/>
<sequence>MPSSDSRSFAFRVRQLRTRRILLLAGLLLLTCGSFAADLLTGPSSLDAGTALAGLFEPEGLSISERIILFDIRLPVALMAIVVGGSLGIAGAETQTALNNPLASPYTLGISWAAILGATLAIVFDLELPGIGLAVTLPLLAFIFAALAGLLILALAHTFGSNTETIILFGIALLFSCSALISLLQFVADAEDVQESVLWSIGSLTRATWESVGAVTVSLAVVFGFAIRGVWQMTVLRGGEEHARSIGLSIHRLRLGALMRAALASAMAVAFVGAIGFVGLVAPHITRMLLGEDHRFYLPGAVIVGAALLSLASICSKLIVSGIVIPVGIVTALVGIPVFVTLIVLQRRGK</sequence>
<evidence type="ECO:0000256" key="1">
    <source>
        <dbReference type="ARBA" id="ARBA00004651"/>
    </source>
</evidence>
<keyword evidence="7 8" id="KW-0472">Membrane</keyword>
<evidence type="ECO:0000256" key="5">
    <source>
        <dbReference type="ARBA" id="ARBA00022692"/>
    </source>
</evidence>
<feature type="transmembrane region" description="Helical" evidence="8">
    <location>
        <begin position="166"/>
        <end position="187"/>
    </location>
</feature>
<comment type="similarity">
    <text evidence="2">Belongs to the binding-protein-dependent transport system permease family. FecCD subfamily.</text>
</comment>
<dbReference type="InterPro" id="IPR000522">
    <property type="entry name" value="ABC_transptr_permease_BtuC"/>
</dbReference>
<feature type="transmembrane region" description="Helical" evidence="8">
    <location>
        <begin position="261"/>
        <end position="285"/>
    </location>
</feature>
<dbReference type="RefSeq" id="WP_257767523.1">
    <property type="nucleotide sequence ID" value="NZ_CP102480.1"/>
</dbReference>
<evidence type="ECO:0000256" key="8">
    <source>
        <dbReference type="SAM" id="Phobius"/>
    </source>
</evidence>
<dbReference type="Pfam" id="PF01032">
    <property type="entry name" value="FecCD"/>
    <property type="match status" value="1"/>
</dbReference>
<proteinExistence type="inferred from homology"/>
<keyword evidence="6 8" id="KW-1133">Transmembrane helix</keyword>
<dbReference type="PANTHER" id="PTHR30472:SF25">
    <property type="entry name" value="ABC TRANSPORTER PERMEASE PROTEIN MJ0876-RELATED"/>
    <property type="match status" value="1"/>
</dbReference>
<keyword evidence="4" id="KW-1003">Cell membrane</keyword>
<comment type="subcellular location">
    <subcellularLocation>
        <location evidence="1">Cell membrane</location>
        <topology evidence="1">Multi-pass membrane protein</topology>
    </subcellularLocation>
</comment>
<keyword evidence="3" id="KW-0813">Transport</keyword>
<reference evidence="9" key="1">
    <citation type="submission" date="2022-08" db="EMBL/GenBank/DDBJ databases">
        <title>Nisaea acidiphila sp. nov., isolated from a marine algal debris and emended description of the genus Nisaea Urios et al. 2008.</title>
        <authorList>
            <person name="Kwon K."/>
        </authorList>
    </citation>
    <scope>NUCLEOTIDE SEQUENCE</scope>
    <source>
        <strain evidence="9">MEBiC11861</strain>
    </source>
</reference>
<evidence type="ECO:0000256" key="7">
    <source>
        <dbReference type="ARBA" id="ARBA00023136"/>
    </source>
</evidence>
<evidence type="ECO:0000256" key="2">
    <source>
        <dbReference type="ARBA" id="ARBA00007935"/>
    </source>
</evidence>
<feature type="transmembrane region" description="Helical" evidence="8">
    <location>
        <begin position="130"/>
        <end position="154"/>
    </location>
</feature>
<dbReference type="InterPro" id="IPR037294">
    <property type="entry name" value="ABC_BtuC-like"/>
</dbReference>
<gene>
    <name evidence="9" type="ORF">NUH88_16655</name>
</gene>
<feature type="transmembrane region" description="Helical" evidence="8">
    <location>
        <begin position="72"/>
        <end position="92"/>
    </location>
</feature>
<evidence type="ECO:0000256" key="6">
    <source>
        <dbReference type="ARBA" id="ARBA00022989"/>
    </source>
</evidence>
<dbReference type="Proteomes" id="UP001060336">
    <property type="component" value="Chromosome"/>
</dbReference>
<feature type="transmembrane region" description="Helical" evidence="8">
    <location>
        <begin position="323"/>
        <end position="345"/>
    </location>
</feature>
<feature type="transmembrane region" description="Helical" evidence="8">
    <location>
        <begin position="207"/>
        <end position="227"/>
    </location>
</feature>
<evidence type="ECO:0000313" key="10">
    <source>
        <dbReference type="Proteomes" id="UP001060336"/>
    </source>
</evidence>
<keyword evidence="10" id="KW-1185">Reference proteome</keyword>